<comment type="subunit">
    <text evidence="13">Monomer.</text>
</comment>
<evidence type="ECO:0000259" key="14">
    <source>
        <dbReference type="PROSITE" id="PS50860"/>
    </source>
</evidence>
<dbReference type="GO" id="GO:0005524">
    <property type="term" value="F:ATP binding"/>
    <property type="evidence" value="ECO:0007669"/>
    <property type="project" value="UniProtKB-UniRule"/>
</dbReference>
<dbReference type="EC" id="6.1.1.7" evidence="13"/>
<dbReference type="Gene3D" id="3.30.980.10">
    <property type="entry name" value="Threonyl-trna Synthetase, Chain A, domain 2"/>
    <property type="match status" value="1"/>
</dbReference>
<dbReference type="Pfam" id="PF02272">
    <property type="entry name" value="DHHA1"/>
    <property type="match status" value="1"/>
</dbReference>
<dbReference type="SUPFAM" id="SSF55681">
    <property type="entry name" value="Class II aaRS and biotin synthetases"/>
    <property type="match status" value="1"/>
</dbReference>
<dbReference type="GO" id="GO:0005739">
    <property type="term" value="C:mitochondrion"/>
    <property type="evidence" value="ECO:0007669"/>
    <property type="project" value="UniProtKB-SubCell"/>
</dbReference>
<dbReference type="InterPro" id="IPR045864">
    <property type="entry name" value="aa-tRNA-synth_II/BPL/LPL"/>
</dbReference>
<gene>
    <name evidence="13" type="primary">ALA1</name>
    <name evidence="15" type="ORF">M427DRAFT_123846</name>
</gene>
<comment type="similarity">
    <text evidence="1">Belongs to the class-II aminoacyl-tRNA synthetase family. Alax-L subfamily.</text>
</comment>
<dbReference type="OMA" id="NKKDNFW"/>
<keyword evidence="2 13" id="KW-0963">Cytoplasm</keyword>
<comment type="function">
    <text evidence="13">Catalyzes the attachment of alanine to tRNA(Ala) in a two-step reaction: alanine is first activated by ATP to form Ala-AMP and then transferred to the acceptor end of tRNA(Ala). Also edits incorrectly charged tRNA(Ala) via its editing domain.</text>
</comment>
<dbReference type="Pfam" id="PF01411">
    <property type="entry name" value="tRNA-synt_2c"/>
    <property type="match status" value="1"/>
</dbReference>
<keyword evidence="16" id="KW-1185">Reference proteome</keyword>
<feature type="binding site" evidence="13">
    <location>
        <position position="720"/>
    </location>
    <ligand>
        <name>Zn(2+)</name>
        <dbReference type="ChEBI" id="CHEBI:29105"/>
    </ligand>
</feature>
<dbReference type="InterPro" id="IPR050058">
    <property type="entry name" value="Ala-tRNA_ligase"/>
</dbReference>
<evidence type="ECO:0000256" key="9">
    <source>
        <dbReference type="ARBA" id="ARBA00022884"/>
    </source>
</evidence>
<dbReference type="FunFam" id="2.40.30.130:FF:000004">
    <property type="entry name" value="Alanine--tRNA ligase"/>
    <property type="match status" value="1"/>
</dbReference>
<keyword evidence="6 13" id="KW-0547">Nucleotide-binding</keyword>
<dbReference type="STRING" id="1344416.A0A139AEH8"/>
<dbReference type="SUPFAM" id="SSF101353">
    <property type="entry name" value="Putative anticodon-binding domain of alanyl-tRNA synthetase (AlaRS)"/>
    <property type="match status" value="1"/>
</dbReference>
<dbReference type="GO" id="GO:0000049">
    <property type="term" value="F:tRNA binding"/>
    <property type="evidence" value="ECO:0007669"/>
    <property type="project" value="UniProtKB-KW"/>
</dbReference>
<name>A0A139AEH8_GONPJ</name>
<dbReference type="SUPFAM" id="SSF55186">
    <property type="entry name" value="ThrRS/AlaRS common domain"/>
    <property type="match status" value="1"/>
</dbReference>
<evidence type="ECO:0000256" key="7">
    <source>
        <dbReference type="ARBA" id="ARBA00022833"/>
    </source>
</evidence>
<dbReference type="InterPro" id="IPR059090">
    <property type="entry name" value="ALA1_helical"/>
</dbReference>
<evidence type="ECO:0000256" key="1">
    <source>
        <dbReference type="ARBA" id="ARBA00008429"/>
    </source>
</evidence>
<dbReference type="InterPro" id="IPR023033">
    <property type="entry name" value="Ala_tRNA_ligase_euk/bac"/>
</dbReference>
<dbReference type="AlphaFoldDB" id="A0A139AEH8"/>
<evidence type="ECO:0000256" key="3">
    <source>
        <dbReference type="ARBA" id="ARBA00022555"/>
    </source>
</evidence>
<evidence type="ECO:0000256" key="5">
    <source>
        <dbReference type="ARBA" id="ARBA00022723"/>
    </source>
</evidence>
<keyword evidence="5 13" id="KW-0479">Metal-binding</keyword>
<keyword evidence="4 13" id="KW-0436">Ligase</keyword>
<dbReference type="CDD" id="cd00673">
    <property type="entry name" value="AlaRS_core"/>
    <property type="match status" value="1"/>
</dbReference>
<dbReference type="FunFam" id="3.10.310.40:FF:000002">
    <property type="entry name" value="alanine--tRNA ligase, cytoplasmic"/>
    <property type="match status" value="1"/>
</dbReference>
<dbReference type="OrthoDB" id="2423964at2759"/>
<dbReference type="FunFam" id="3.30.930.10:FF:000011">
    <property type="entry name" value="Alanine--tRNA ligase, cytoplasmic"/>
    <property type="match status" value="1"/>
</dbReference>
<dbReference type="GO" id="GO:0008270">
    <property type="term" value="F:zinc ion binding"/>
    <property type="evidence" value="ECO:0007669"/>
    <property type="project" value="UniProtKB-UniRule"/>
</dbReference>
<evidence type="ECO:0000313" key="15">
    <source>
        <dbReference type="EMBL" id="KXS15150.1"/>
    </source>
</evidence>
<proteinExistence type="inferred from homology"/>
<dbReference type="GO" id="GO:0004813">
    <property type="term" value="F:alanine-tRNA ligase activity"/>
    <property type="evidence" value="ECO:0007669"/>
    <property type="project" value="UniProtKB-UniRule"/>
</dbReference>
<dbReference type="HAMAP" id="MF_00036_B">
    <property type="entry name" value="Ala_tRNA_synth_B"/>
    <property type="match status" value="1"/>
</dbReference>
<dbReference type="InterPro" id="IPR009000">
    <property type="entry name" value="Transl_B-barrel_sf"/>
</dbReference>
<evidence type="ECO:0000256" key="2">
    <source>
        <dbReference type="ARBA" id="ARBA00022490"/>
    </source>
</evidence>
<dbReference type="InterPro" id="IPR003156">
    <property type="entry name" value="DHHA1_dom"/>
</dbReference>
<evidence type="ECO:0000256" key="4">
    <source>
        <dbReference type="ARBA" id="ARBA00022598"/>
    </source>
</evidence>
<accession>A0A139AEH8</accession>
<dbReference type="GO" id="GO:0002161">
    <property type="term" value="F:aminoacyl-tRNA deacylase activity"/>
    <property type="evidence" value="ECO:0007669"/>
    <property type="project" value="TreeGrafter"/>
</dbReference>
<dbReference type="PRINTS" id="PR00980">
    <property type="entry name" value="TRNASYNTHALA"/>
</dbReference>
<comment type="domain">
    <text evidence="13">Consists of three domains; the N-terminal catalytic domain, the editing domain and the C-terminal C-Ala domain. The editing domain removes incorrectly charged amino acids, while the C-Ala domain, along with tRNA(Ala), serves as a bridge to cooperatively bring together the editing and aminoacylation centers thus stimulating deacylation of misacylated tRNAs.</text>
</comment>
<dbReference type="Pfam" id="PF26023">
    <property type="entry name" value="ALA1"/>
    <property type="match status" value="1"/>
</dbReference>
<dbReference type="EMBL" id="KQ965764">
    <property type="protein sequence ID" value="KXS15150.1"/>
    <property type="molecule type" value="Genomic_DNA"/>
</dbReference>
<feature type="domain" description="Alanyl-transfer RNA synthetases family profile" evidence="14">
    <location>
        <begin position="11"/>
        <end position="763"/>
    </location>
</feature>
<dbReference type="PANTHER" id="PTHR11777:SF9">
    <property type="entry name" value="ALANINE--TRNA LIGASE, CYTOPLASMIC"/>
    <property type="match status" value="1"/>
</dbReference>
<keyword evidence="9 13" id="KW-0694">RNA-binding</keyword>
<evidence type="ECO:0000256" key="8">
    <source>
        <dbReference type="ARBA" id="ARBA00022840"/>
    </source>
</evidence>
<organism evidence="15 16">
    <name type="scientific">Gonapodya prolifera (strain JEL478)</name>
    <name type="common">Monoblepharis prolifera</name>
    <dbReference type="NCBI Taxonomy" id="1344416"/>
    <lineage>
        <taxon>Eukaryota</taxon>
        <taxon>Fungi</taxon>
        <taxon>Fungi incertae sedis</taxon>
        <taxon>Chytridiomycota</taxon>
        <taxon>Chytridiomycota incertae sedis</taxon>
        <taxon>Monoblepharidomycetes</taxon>
        <taxon>Monoblepharidales</taxon>
        <taxon>Gonapodyaceae</taxon>
        <taxon>Gonapodya</taxon>
    </lineage>
</organism>
<feature type="binding site" evidence="13">
    <location>
        <position position="724"/>
    </location>
    <ligand>
        <name>Zn(2+)</name>
        <dbReference type="ChEBI" id="CHEBI:29105"/>
    </ligand>
</feature>
<dbReference type="GO" id="GO:0070143">
    <property type="term" value="P:mitochondrial alanyl-tRNA aminoacylation"/>
    <property type="evidence" value="ECO:0007669"/>
    <property type="project" value="UniProtKB-UniRule"/>
</dbReference>
<feature type="binding site" evidence="13">
    <location>
        <position position="605"/>
    </location>
    <ligand>
        <name>Zn(2+)</name>
        <dbReference type="ChEBI" id="CHEBI:29105"/>
    </ligand>
</feature>
<evidence type="ECO:0000313" key="16">
    <source>
        <dbReference type="Proteomes" id="UP000070544"/>
    </source>
</evidence>
<keyword evidence="3 13" id="KW-0820">tRNA-binding</keyword>
<dbReference type="InterPro" id="IPR012947">
    <property type="entry name" value="tRNA_SAD"/>
</dbReference>
<comment type="subcellular location">
    <subcellularLocation>
        <location evidence="13">Mitochondrion</location>
    </subcellularLocation>
    <subcellularLocation>
        <location evidence="13">Cytoplasm</location>
    </subcellularLocation>
</comment>
<evidence type="ECO:0000256" key="12">
    <source>
        <dbReference type="ARBA" id="ARBA00048300"/>
    </source>
</evidence>
<keyword evidence="11 13" id="KW-0030">Aminoacyl-tRNA synthetase</keyword>
<dbReference type="PANTHER" id="PTHR11777">
    <property type="entry name" value="ALANYL-TRNA SYNTHETASE"/>
    <property type="match status" value="1"/>
</dbReference>
<keyword evidence="13" id="KW-0496">Mitochondrion</keyword>
<feature type="binding site" evidence="13">
    <location>
        <position position="601"/>
    </location>
    <ligand>
        <name>Zn(2+)</name>
        <dbReference type="ChEBI" id="CHEBI:29105"/>
    </ligand>
</feature>
<comment type="catalytic activity">
    <reaction evidence="12 13">
        <text>tRNA(Ala) + L-alanine + ATP = L-alanyl-tRNA(Ala) + AMP + diphosphate</text>
        <dbReference type="Rhea" id="RHEA:12540"/>
        <dbReference type="Rhea" id="RHEA-COMP:9657"/>
        <dbReference type="Rhea" id="RHEA-COMP:9923"/>
        <dbReference type="ChEBI" id="CHEBI:30616"/>
        <dbReference type="ChEBI" id="CHEBI:33019"/>
        <dbReference type="ChEBI" id="CHEBI:57972"/>
        <dbReference type="ChEBI" id="CHEBI:78442"/>
        <dbReference type="ChEBI" id="CHEBI:78497"/>
        <dbReference type="ChEBI" id="CHEBI:456215"/>
        <dbReference type="EC" id="6.1.1.7"/>
    </reaction>
</comment>
<dbReference type="InterPro" id="IPR018163">
    <property type="entry name" value="Thr/Ala-tRNA-synth_IIc_edit"/>
</dbReference>
<dbReference type="Gene3D" id="3.30.930.10">
    <property type="entry name" value="Bira Bifunctional Protein, Domain 2"/>
    <property type="match status" value="1"/>
</dbReference>
<evidence type="ECO:0000256" key="6">
    <source>
        <dbReference type="ARBA" id="ARBA00022741"/>
    </source>
</evidence>
<dbReference type="Gene3D" id="3.10.310.40">
    <property type="match status" value="1"/>
</dbReference>
<dbReference type="FunFam" id="3.30.980.10:FF:000004">
    <property type="entry name" value="Alanine--tRNA ligase, cytoplasmic"/>
    <property type="match status" value="1"/>
</dbReference>
<dbReference type="Proteomes" id="UP000070544">
    <property type="component" value="Unassembled WGS sequence"/>
</dbReference>
<dbReference type="SUPFAM" id="SSF50447">
    <property type="entry name" value="Translation proteins"/>
    <property type="match status" value="1"/>
</dbReference>
<protein>
    <recommendedName>
        <fullName evidence="13">Alanine--tRNA ligase</fullName>
        <ecNumber evidence="13">6.1.1.7</ecNumber>
    </recommendedName>
    <alternativeName>
        <fullName evidence="13">Alanyl-tRNA synthetase</fullName>
        <shortName evidence="13">AlaRS</shortName>
    </alternativeName>
</protein>
<reference evidence="15 16" key="1">
    <citation type="journal article" date="2015" name="Genome Biol. Evol.">
        <title>Phylogenomic analyses indicate that early fungi evolved digesting cell walls of algal ancestors of land plants.</title>
        <authorList>
            <person name="Chang Y."/>
            <person name="Wang S."/>
            <person name="Sekimoto S."/>
            <person name="Aerts A.L."/>
            <person name="Choi C."/>
            <person name="Clum A."/>
            <person name="LaButti K.M."/>
            <person name="Lindquist E.A."/>
            <person name="Yee Ngan C."/>
            <person name="Ohm R.A."/>
            <person name="Salamov A.A."/>
            <person name="Grigoriev I.V."/>
            <person name="Spatafora J.W."/>
            <person name="Berbee M.L."/>
        </authorList>
    </citation>
    <scope>NUCLEOTIDE SEQUENCE [LARGE SCALE GENOMIC DNA]</scope>
    <source>
        <strain evidence="15 16">JEL478</strain>
    </source>
</reference>
<evidence type="ECO:0000256" key="13">
    <source>
        <dbReference type="HAMAP-Rule" id="MF_03133"/>
    </source>
</evidence>
<dbReference type="InterPro" id="IPR018164">
    <property type="entry name" value="Ala-tRNA-synth_IIc_N"/>
</dbReference>
<keyword evidence="10 13" id="KW-0648">Protein biosynthesis</keyword>
<keyword evidence="7 13" id="KW-0862">Zinc</keyword>
<dbReference type="Pfam" id="PF07973">
    <property type="entry name" value="tRNA_SAD"/>
    <property type="match status" value="1"/>
</dbReference>
<dbReference type="SMART" id="SM00863">
    <property type="entry name" value="tRNA_SAD"/>
    <property type="match status" value="1"/>
</dbReference>
<evidence type="ECO:0000256" key="11">
    <source>
        <dbReference type="ARBA" id="ARBA00023146"/>
    </source>
</evidence>
<evidence type="ECO:0000256" key="10">
    <source>
        <dbReference type="ARBA" id="ARBA00022917"/>
    </source>
</evidence>
<dbReference type="Gene3D" id="2.40.30.130">
    <property type="match status" value="1"/>
</dbReference>
<dbReference type="NCBIfam" id="TIGR00344">
    <property type="entry name" value="alaS"/>
    <property type="match status" value="1"/>
</dbReference>
<comment type="cofactor">
    <cofactor evidence="13">
        <name>Zn(2+)</name>
        <dbReference type="ChEBI" id="CHEBI:29105"/>
    </cofactor>
    <text evidence="13">Binds 1 zinc ion per subunit.</text>
</comment>
<keyword evidence="8 13" id="KW-0067">ATP-binding</keyword>
<dbReference type="InterPro" id="IPR018165">
    <property type="entry name" value="Ala-tRNA-synth_IIc_core"/>
</dbReference>
<sequence length="964" mass="105944">MSADKGGFNEWPVQRVRQAFVDYFTERGHTNYLSSPTIPHDDPTLLFANSGMAQFKPIFLGTVDPNSPLAKLKRAANTQKCIRAGGKHNDLEDVGKDVYHHTFFEMLGNWSFGDYFKKEAIAFAWDLLTNVYKLPKDRLYITYFGGDSKTGLGPDLEAKQLWLDIGVPAAHVIPFGSKENFWEMGETGPCGPCSEIHFDRIGNRDASHLVNLDDPNVLEIWNLVFMQYNREPDQTLRPLPNKHIDTGMGLERVTSVLQHKMSNYDTDVFTGIFTTIQQISGARHYTGKVGADDVDGVDMAYRVVADHVRTLTFAISDGGVPSNEGRGYVLRRILRRGARYARRKLGVSIGSFFSRLVDTVVSEMGDAFPEIHKRVDDLKEILDEEERSFAKTLDRGERLFEGYVAKAKNNTISGADAWRLYDTYGFPVDLTRLMAEERGMTVDESGFLDEQAAAREKSKARTGAGDAGAVALDVHALGDLERNPEVSKTDDVAKYSSGDISATVKAIYQKGGFVTTVDSSFQGNFGVILDKTNFYAESGGQEYDTGSLSIDEVADFAVENAQVYGGYVLHVGYLKFGKLSVGDTVTASYDELRRWPLRNNHTSTHLLNFALRNVLGENIDQKGSLVAPEKFRFDFSYKTGLTAKQLEEVENIVNTFVRASYPLYSKDVPLAVAKQINGLRAVFGEVYPDPVRVVAVRFPIEDILADLTNPRWAETSIEFCGGTHVKNTGDIKACVLVEEGSIAKGIRRIVAVTGEEAFALQRNAADLKPRIDALKSLEGSDLEHGLKVISKDLDATPLPLIARNSLREQHAAIKKSFDDADKARKAILVKETVEFVKTHFADPAQSILVKVFEVGSEAKALSQAVAHIKTTKGKAALLLSVDHDSGKVFYHSAVAPDVAKGFKASEWIQVVNQHLEGKSGGKDEAAQGAGINNGNLESAVNAAHAFATEALAKSAVQPSQAKSN</sequence>
<dbReference type="PROSITE" id="PS50860">
    <property type="entry name" value="AA_TRNA_LIGASE_II_ALA"/>
    <property type="match status" value="1"/>
</dbReference>
<dbReference type="InterPro" id="IPR002318">
    <property type="entry name" value="Ala-tRNA-lgiase_IIc"/>
</dbReference>
<dbReference type="InterPro" id="IPR018162">
    <property type="entry name" value="Ala-tRNA-ligase_IIc_anticod-bd"/>
</dbReference>